<dbReference type="GO" id="GO:0110142">
    <property type="term" value="C:ubiquinone biosynthesis complex"/>
    <property type="evidence" value="ECO:0007669"/>
    <property type="project" value="UniProtKB-ARBA"/>
</dbReference>
<dbReference type="Pfam" id="PF01494">
    <property type="entry name" value="FAD_binding_3"/>
    <property type="match status" value="1"/>
</dbReference>
<dbReference type="PANTHER" id="PTHR43876">
    <property type="entry name" value="UBIQUINONE BIOSYNTHESIS MONOOXYGENASE COQ6, MITOCHONDRIAL"/>
    <property type="match status" value="1"/>
</dbReference>
<dbReference type="InterPro" id="IPR036188">
    <property type="entry name" value="FAD/NAD-bd_sf"/>
</dbReference>
<dbReference type="Proteomes" id="UP000249557">
    <property type="component" value="Unassembled WGS sequence"/>
</dbReference>
<dbReference type="InterPro" id="IPR051205">
    <property type="entry name" value="UbiH/COQ6_monooxygenase"/>
</dbReference>
<evidence type="ECO:0000256" key="7">
    <source>
        <dbReference type="ARBA" id="ARBA00023033"/>
    </source>
</evidence>
<sequence length="415" mass="44852">MVAEKRINTIETDVAIIGGGPAGCCLAALLAANGVNAICIDREDPAKAAPSNFDGRTMAVSFGSRRVIEAADAWDHMEKSASPIRDIDILDGGGPTLLTFLSDDVEQDAFGWVIENRILRTSLYAALAAKKNVTHLAPAGVQGFSHADDYVTVHLEDGRDVRAKLVVGADGKHSFTREQMGIGTRGWDYGQKALVCIVSHTNPHNQMAIEDFRSEGPLAILPLLDDANGNHRSTIVWTEEAHTKNSAAQWDEDTFNAALRERFPASYGDVKLAGPRFSYPLTLSHAHSYIGRRMVLVADAAHAIHPIAGQGLNLGLRDVAELAELVIGAQRSGQDIGSNELLSKYQSARRPDNMAMAAATDMLNRLFSNRSGPLRHARKAGLRLVQKFPAARQFLMKNAMGASGLLPTLIRTGKF</sequence>
<keyword evidence="4" id="KW-0285">Flavoprotein</keyword>
<comment type="cofactor">
    <cofactor evidence="1">
        <name>FAD</name>
        <dbReference type="ChEBI" id="CHEBI:57692"/>
    </cofactor>
</comment>
<protein>
    <submittedName>
        <fullName evidence="9">Ubiquinone biosynthesis protein</fullName>
    </submittedName>
</protein>
<dbReference type="SUPFAM" id="SSF51905">
    <property type="entry name" value="FAD/NAD(P)-binding domain"/>
    <property type="match status" value="1"/>
</dbReference>
<dbReference type="InterPro" id="IPR010971">
    <property type="entry name" value="UbiH/COQ6"/>
</dbReference>
<comment type="pathway">
    <text evidence="2">Cofactor biosynthesis; ubiquinone biosynthesis.</text>
</comment>
<evidence type="ECO:0000313" key="10">
    <source>
        <dbReference type="Proteomes" id="UP000249557"/>
    </source>
</evidence>
<dbReference type="NCBIfam" id="TIGR01988">
    <property type="entry name" value="Ubi-OHases"/>
    <property type="match status" value="1"/>
</dbReference>
<organism evidence="9 10">
    <name type="scientific">Micavibrio aeruginosavorus</name>
    <dbReference type="NCBI Taxonomy" id="349221"/>
    <lineage>
        <taxon>Bacteria</taxon>
        <taxon>Pseudomonadati</taxon>
        <taxon>Bdellovibrionota</taxon>
        <taxon>Bdellovibrionia</taxon>
        <taxon>Bdellovibrionales</taxon>
        <taxon>Pseudobdellovibrionaceae</taxon>
        <taxon>Micavibrio</taxon>
    </lineage>
</organism>
<dbReference type="Gene3D" id="3.50.50.60">
    <property type="entry name" value="FAD/NAD(P)-binding domain"/>
    <property type="match status" value="2"/>
</dbReference>
<dbReference type="PRINTS" id="PR00420">
    <property type="entry name" value="RNGMNOXGNASE"/>
</dbReference>
<dbReference type="GO" id="GO:0006744">
    <property type="term" value="P:ubiquinone biosynthetic process"/>
    <property type="evidence" value="ECO:0007669"/>
    <property type="project" value="UniProtKB-UniPathway"/>
</dbReference>
<dbReference type="InterPro" id="IPR018168">
    <property type="entry name" value="Ubi_Hdrlase_CS"/>
</dbReference>
<dbReference type="PROSITE" id="PS01304">
    <property type="entry name" value="UBIH"/>
    <property type="match status" value="1"/>
</dbReference>
<comment type="caution">
    <text evidence="9">The sequence shown here is derived from an EMBL/GenBank/DDBJ whole genome shotgun (WGS) entry which is preliminary data.</text>
</comment>
<gene>
    <name evidence="9" type="ORF">DI626_00905</name>
</gene>
<dbReference type="FunFam" id="3.50.50.60:FF:000021">
    <property type="entry name" value="Ubiquinone biosynthesis monooxygenase COQ6"/>
    <property type="match status" value="1"/>
</dbReference>
<dbReference type="InterPro" id="IPR002938">
    <property type="entry name" value="FAD-bd"/>
</dbReference>
<dbReference type="GO" id="GO:0004497">
    <property type="term" value="F:monooxygenase activity"/>
    <property type="evidence" value="ECO:0007669"/>
    <property type="project" value="UniProtKB-KW"/>
</dbReference>
<evidence type="ECO:0000256" key="2">
    <source>
        <dbReference type="ARBA" id="ARBA00004749"/>
    </source>
</evidence>
<keyword evidence="6" id="KW-0560">Oxidoreductase</keyword>
<evidence type="ECO:0000259" key="8">
    <source>
        <dbReference type="Pfam" id="PF01494"/>
    </source>
</evidence>
<evidence type="ECO:0000313" key="9">
    <source>
        <dbReference type="EMBL" id="PZO88804.1"/>
    </source>
</evidence>
<comment type="similarity">
    <text evidence="3">Belongs to the UbiH/COQ6 family.</text>
</comment>
<evidence type="ECO:0000256" key="4">
    <source>
        <dbReference type="ARBA" id="ARBA00022630"/>
    </source>
</evidence>
<feature type="domain" description="FAD-binding" evidence="8">
    <location>
        <begin position="11"/>
        <end position="357"/>
    </location>
</feature>
<accession>A0A2W5A2K9</accession>
<dbReference type="GO" id="GO:0071949">
    <property type="term" value="F:FAD binding"/>
    <property type="evidence" value="ECO:0007669"/>
    <property type="project" value="InterPro"/>
</dbReference>
<dbReference type="EMBL" id="QFNK01000007">
    <property type="protein sequence ID" value="PZO88804.1"/>
    <property type="molecule type" value="Genomic_DNA"/>
</dbReference>
<keyword evidence="5" id="KW-0274">FAD</keyword>
<evidence type="ECO:0000256" key="6">
    <source>
        <dbReference type="ARBA" id="ARBA00023002"/>
    </source>
</evidence>
<evidence type="ECO:0000256" key="5">
    <source>
        <dbReference type="ARBA" id="ARBA00022827"/>
    </source>
</evidence>
<evidence type="ECO:0000256" key="3">
    <source>
        <dbReference type="ARBA" id="ARBA00005349"/>
    </source>
</evidence>
<dbReference type="AlphaFoldDB" id="A0A2W5A2K9"/>
<reference evidence="9 10" key="1">
    <citation type="submission" date="2017-08" db="EMBL/GenBank/DDBJ databases">
        <title>Infants hospitalized years apart are colonized by the same room-sourced microbial strains.</title>
        <authorList>
            <person name="Brooks B."/>
            <person name="Olm M.R."/>
            <person name="Firek B.A."/>
            <person name="Baker R."/>
            <person name="Thomas B.C."/>
            <person name="Morowitz M.J."/>
            <person name="Banfield J.F."/>
        </authorList>
    </citation>
    <scope>NUCLEOTIDE SEQUENCE [LARGE SCALE GENOMIC DNA]</scope>
    <source>
        <strain evidence="9">S2_018_000_R2_104</strain>
    </source>
</reference>
<proteinExistence type="inferred from homology"/>
<dbReference type="UniPathway" id="UPA00232"/>
<evidence type="ECO:0000256" key="1">
    <source>
        <dbReference type="ARBA" id="ARBA00001974"/>
    </source>
</evidence>
<keyword evidence="9" id="KW-0830">Ubiquinone</keyword>
<keyword evidence="7" id="KW-0503">Monooxygenase</keyword>
<name>A0A2W5A2K9_9BACT</name>
<dbReference type="PANTHER" id="PTHR43876:SF25">
    <property type="entry name" value="MONOOXYGENASE NMA2164"/>
    <property type="match status" value="1"/>
</dbReference>
<dbReference type="GO" id="GO:0016705">
    <property type="term" value="F:oxidoreductase activity, acting on paired donors, with incorporation or reduction of molecular oxygen"/>
    <property type="evidence" value="ECO:0007669"/>
    <property type="project" value="InterPro"/>
</dbReference>